<dbReference type="OrthoDB" id="652634at2"/>
<dbReference type="PATRIC" id="fig|862908.3.peg.2226"/>
<dbReference type="InterPro" id="IPR046879">
    <property type="entry name" value="KANL3/Tex30_Abhydrolase"/>
</dbReference>
<dbReference type="STRING" id="862908.BMS_2338"/>
<gene>
    <name evidence="2" type="ordered locus">BMS_2338</name>
</gene>
<dbReference type="InterPro" id="IPR026555">
    <property type="entry name" value="NSL3/Tex30"/>
</dbReference>
<feature type="domain" description="KANL3/Tex30 alpha/beta hydrolase-like" evidence="1">
    <location>
        <begin position="15"/>
        <end position="204"/>
    </location>
</feature>
<dbReference type="eggNOG" id="COG3571">
    <property type="taxonomic scope" value="Bacteria"/>
</dbReference>
<keyword evidence="3" id="KW-1185">Reference proteome</keyword>
<proteinExistence type="predicted"/>
<dbReference type="Gene3D" id="3.40.50.1820">
    <property type="entry name" value="alpha/beta hydrolase"/>
    <property type="match status" value="1"/>
</dbReference>
<name>E1X4R0_HALMS</name>
<dbReference type="InterPro" id="IPR029058">
    <property type="entry name" value="AB_hydrolase_fold"/>
</dbReference>
<dbReference type="SUPFAM" id="SSF53474">
    <property type="entry name" value="alpha/beta-Hydrolases"/>
    <property type="match status" value="1"/>
</dbReference>
<dbReference type="EMBL" id="FQ312005">
    <property type="protein sequence ID" value="CBW27136.1"/>
    <property type="molecule type" value="Genomic_DNA"/>
</dbReference>
<reference evidence="3" key="1">
    <citation type="journal article" date="2013" name="ISME J.">
        <title>A small predatory core genome in the divergent marine Bacteriovorax marinus SJ and the terrestrial Bdellovibrio bacteriovorus.</title>
        <authorList>
            <person name="Crossman L.C."/>
            <person name="Chen H."/>
            <person name="Cerdeno-Tarraga A.M."/>
            <person name="Brooks K."/>
            <person name="Quail M.A."/>
            <person name="Pineiro S.A."/>
            <person name="Hobley L."/>
            <person name="Sockett R.E."/>
            <person name="Bentley S.D."/>
            <person name="Parkhill J."/>
            <person name="Williams H.N."/>
            <person name="Stine O.C."/>
        </authorList>
    </citation>
    <scope>NUCLEOTIDE SEQUENCE [LARGE SCALE GENOMIC DNA]</scope>
    <source>
        <strain evidence="3">ATCC BAA-682 / DSM 15412 / SJ</strain>
    </source>
</reference>
<dbReference type="PANTHER" id="PTHR13136:SF11">
    <property type="entry name" value="TESTIS-EXPRESSED PROTEIN 30"/>
    <property type="match status" value="1"/>
</dbReference>
<dbReference type="Proteomes" id="UP000008963">
    <property type="component" value="Chromosome"/>
</dbReference>
<dbReference type="RefSeq" id="WP_014244913.1">
    <property type="nucleotide sequence ID" value="NC_016620.1"/>
</dbReference>
<evidence type="ECO:0000313" key="3">
    <source>
        <dbReference type="Proteomes" id="UP000008963"/>
    </source>
</evidence>
<sequence length="205" mass="23310">MNKKDLIISKKSKSNKRIILAHGAGAPMDHDWMNSLSDKLVSRDIQVIRFEFPYMAQRRVDGKKRPPNTKKILLETWKEVFELCADSETFIAGKSMGGRMATLMADELTPKGVICLGFPFHAPGKDVRDRIDHLKNIKTKVHILQGTRDSMGAKDEVLGYDLSKNISLHWFEDGDHSLKPRKRETGKTLEDYLELAADRIESIMS</sequence>
<dbReference type="PANTHER" id="PTHR13136">
    <property type="entry name" value="TESTIS DEVELOPMENT PROTEIN PRTD"/>
    <property type="match status" value="1"/>
</dbReference>
<accession>E1X4R0</accession>
<dbReference type="AlphaFoldDB" id="E1X4R0"/>
<dbReference type="HOGENOM" id="CLU_072792_1_2_7"/>
<dbReference type="KEGG" id="bmx:BMS_2338"/>
<dbReference type="ESTHER" id="bacms-e1x4r0">
    <property type="family name" value="NLS3-Tex30"/>
</dbReference>
<organism evidence="2 3">
    <name type="scientific">Halobacteriovorax marinus (strain ATCC BAA-682 / DSM 15412 / SJ)</name>
    <name type="common">Bacteriovorax marinus</name>
    <dbReference type="NCBI Taxonomy" id="862908"/>
    <lineage>
        <taxon>Bacteria</taxon>
        <taxon>Pseudomonadati</taxon>
        <taxon>Bdellovibrionota</taxon>
        <taxon>Bacteriovoracia</taxon>
        <taxon>Bacteriovoracales</taxon>
        <taxon>Halobacteriovoraceae</taxon>
        <taxon>Halobacteriovorax</taxon>
    </lineage>
</organism>
<dbReference type="Pfam" id="PF20408">
    <property type="entry name" value="Abhydrolase_11"/>
    <property type="match status" value="1"/>
</dbReference>
<evidence type="ECO:0000313" key="2">
    <source>
        <dbReference type="EMBL" id="CBW27136.1"/>
    </source>
</evidence>
<evidence type="ECO:0000259" key="1">
    <source>
        <dbReference type="Pfam" id="PF20408"/>
    </source>
</evidence>
<protein>
    <recommendedName>
        <fullName evidence="1">KANL3/Tex30 alpha/beta hydrolase-like domain-containing protein</fullName>
    </recommendedName>
</protein>